<dbReference type="GO" id="GO:0000981">
    <property type="term" value="F:DNA-binding transcription factor activity, RNA polymerase II-specific"/>
    <property type="evidence" value="ECO:0007669"/>
    <property type="project" value="InterPro"/>
</dbReference>
<feature type="domain" description="Zn(2)-C6 fungal-type" evidence="8">
    <location>
        <begin position="17"/>
        <end position="46"/>
    </location>
</feature>
<dbReference type="AlphaFoldDB" id="A0AAN6WT74"/>
<comment type="caution">
    <text evidence="9">The sequence shown here is derived from an EMBL/GenBank/DDBJ whole genome shotgun (WGS) entry which is preliminary data.</text>
</comment>
<reference evidence="9" key="1">
    <citation type="journal article" date="2023" name="Mol. Phylogenet. Evol.">
        <title>Genome-scale phylogeny and comparative genomics of the fungal order Sordariales.</title>
        <authorList>
            <person name="Hensen N."/>
            <person name="Bonometti L."/>
            <person name="Westerberg I."/>
            <person name="Brannstrom I.O."/>
            <person name="Guillou S."/>
            <person name="Cros-Aarteil S."/>
            <person name="Calhoun S."/>
            <person name="Haridas S."/>
            <person name="Kuo A."/>
            <person name="Mondo S."/>
            <person name="Pangilinan J."/>
            <person name="Riley R."/>
            <person name="LaButti K."/>
            <person name="Andreopoulos B."/>
            <person name="Lipzen A."/>
            <person name="Chen C."/>
            <person name="Yan M."/>
            <person name="Daum C."/>
            <person name="Ng V."/>
            <person name="Clum A."/>
            <person name="Steindorff A."/>
            <person name="Ohm R.A."/>
            <person name="Martin F."/>
            <person name="Silar P."/>
            <person name="Natvig D.O."/>
            <person name="Lalanne C."/>
            <person name="Gautier V."/>
            <person name="Ament-Velasquez S.L."/>
            <person name="Kruys A."/>
            <person name="Hutchinson M.I."/>
            <person name="Powell A.J."/>
            <person name="Barry K."/>
            <person name="Miller A.N."/>
            <person name="Grigoriev I.V."/>
            <person name="Debuchy R."/>
            <person name="Gladieux P."/>
            <person name="Hiltunen Thoren M."/>
            <person name="Johannesson H."/>
        </authorList>
    </citation>
    <scope>NUCLEOTIDE SEQUENCE</scope>
    <source>
        <strain evidence="9">PSN309</strain>
    </source>
</reference>
<feature type="compositionally biased region" description="Pro residues" evidence="7">
    <location>
        <begin position="97"/>
        <end position="106"/>
    </location>
</feature>
<dbReference type="GO" id="GO:0006351">
    <property type="term" value="P:DNA-templated transcription"/>
    <property type="evidence" value="ECO:0007669"/>
    <property type="project" value="InterPro"/>
</dbReference>
<gene>
    <name evidence="9" type="ORF">QBC35DRAFT_434557</name>
</gene>
<dbReference type="GO" id="GO:0045944">
    <property type="term" value="P:positive regulation of transcription by RNA polymerase II"/>
    <property type="evidence" value="ECO:0007669"/>
    <property type="project" value="TreeGrafter"/>
</dbReference>
<keyword evidence="3" id="KW-0805">Transcription regulation</keyword>
<dbReference type="GO" id="GO:0043565">
    <property type="term" value="F:sequence-specific DNA binding"/>
    <property type="evidence" value="ECO:0007669"/>
    <property type="project" value="TreeGrafter"/>
</dbReference>
<evidence type="ECO:0000256" key="3">
    <source>
        <dbReference type="ARBA" id="ARBA00023015"/>
    </source>
</evidence>
<dbReference type="InterPro" id="IPR007219">
    <property type="entry name" value="XnlR_reg_dom"/>
</dbReference>
<reference evidence="9" key="2">
    <citation type="submission" date="2023-05" db="EMBL/GenBank/DDBJ databases">
        <authorList>
            <consortium name="Lawrence Berkeley National Laboratory"/>
            <person name="Steindorff A."/>
            <person name="Hensen N."/>
            <person name="Bonometti L."/>
            <person name="Westerberg I."/>
            <person name="Brannstrom I.O."/>
            <person name="Guillou S."/>
            <person name="Cros-Aarteil S."/>
            <person name="Calhoun S."/>
            <person name="Haridas S."/>
            <person name="Kuo A."/>
            <person name="Mondo S."/>
            <person name="Pangilinan J."/>
            <person name="Riley R."/>
            <person name="Labutti K."/>
            <person name="Andreopoulos B."/>
            <person name="Lipzen A."/>
            <person name="Chen C."/>
            <person name="Yanf M."/>
            <person name="Daum C."/>
            <person name="Ng V."/>
            <person name="Clum A."/>
            <person name="Ohm R."/>
            <person name="Martin F."/>
            <person name="Silar P."/>
            <person name="Natvig D."/>
            <person name="Lalanne C."/>
            <person name="Gautier V."/>
            <person name="Ament-Velasquez S.L."/>
            <person name="Kruys A."/>
            <person name="Hutchinson M.I."/>
            <person name="Powell A.J."/>
            <person name="Barry K."/>
            <person name="Miller A.N."/>
            <person name="Grigoriev I.V."/>
            <person name="Debuchy R."/>
            <person name="Gladieux P."/>
            <person name="Thoren M.H."/>
            <person name="Johannesson H."/>
        </authorList>
    </citation>
    <scope>NUCLEOTIDE SEQUENCE</scope>
    <source>
        <strain evidence="9">PSN309</strain>
    </source>
</reference>
<keyword evidence="6" id="KW-0539">Nucleus</keyword>
<dbReference type="InterPro" id="IPR001138">
    <property type="entry name" value="Zn2Cys6_DnaBD"/>
</dbReference>
<dbReference type="EMBL" id="MU864399">
    <property type="protein sequence ID" value="KAK4187649.1"/>
    <property type="molecule type" value="Genomic_DNA"/>
</dbReference>
<evidence type="ECO:0000256" key="2">
    <source>
        <dbReference type="ARBA" id="ARBA00022723"/>
    </source>
</evidence>
<dbReference type="Pfam" id="PF04082">
    <property type="entry name" value="Fungal_trans"/>
    <property type="match status" value="1"/>
</dbReference>
<evidence type="ECO:0000256" key="4">
    <source>
        <dbReference type="ARBA" id="ARBA00023125"/>
    </source>
</evidence>
<dbReference type="CDD" id="cd00067">
    <property type="entry name" value="GAL4"/>
    <property type="match status" value="1"/>
</dbReference>
<keyword evidence="4" id="KW-0238">DNA-binding</keyword>
<comment type="subcellular location">
    <subcellularLocation>
        <location evidence="1">Nucleus</location>
    </subcellularLocation>
</comment>
<evidence type="ECO:0000256" key="6">
    <source>
        <dbReference type="ARBA" id="ARBA00023242"/>
    </source>
</evidence>
<protein>
    <submittedName>
        <fullName evidence="9">Fungal-specific transcription factor domain-containing protein</fullName>
    </submittedName>
</protein>
<dbReference type="PANTHER" id="PTHR47540">
    <property type="entry name" value="THIAMINE REPRESSIBLE GENES REGULATORY PROTEIN THI5"/>
    <property type="match status" value="1"/>
</dbReference>
<dbReference type="CDD" id="cd12148">
    <property type="entry name" value="fungal_TF_MHR"/>
    <property type="match status" value="1"/>
</dbReference>
<evidence type="ECO:0000256" key="1">
    <source>
        <dbReference type="ARBA" id="ARBA00004123"/>
    </source>
</evidence>
<keyword evidence="10" id="KW-1185">Reference proteome</keyword>
<dbReference type="GO" id="GO:0008270">
    <property type="term" value="F:zinc ion binding"/>
    <property type="evidence" value="ECO:0007669"/>
    <property type="project" value="InterPro"/>
</dbReference>
<dbReference type="InterPro" id="IPR051711">
    <property type="entry name" value="Stress_Response_Reg"/>
</dbReference>
<feature type="region of interest" description="Disordered" evidence="7">
    <location>
        <begin position="80"/>
        <end position="118"/>
    </location>
</feature>
<evidence type="ECO:0000256" key="5">
    <source>
        <dbReference type="ARBA" id="ARBA00023163"/>
    </source>
</evidence>
<name>A0AAN6WT74_9PEZI</name>
<dbReference type="InterPro" id="IPR036864">
    <property type="entry name" value="Zn2-C6_fun-type_DNA-bd_sf"/>
</dbReference>
<accession>A0AAN6WT74</accession>
<keyword evidence="2" id="KW-0479">Metal-binding</keyword>
<dbReference type="GO" id="GO:0005634">
    <property type="term" value="C:nucleus"/>
    <property type="evidence" value="ECO:0007669"/>
    <property type="project" value="UniProtKB-SubCell"/>
</dbReference>
<dbReference type="PROSITE" id="PS00463">
    <property type="entry name" value="ZN2_CY6_FUNGAL_1"/>
    <property type="match status" value="1"/>
</dbReference>
<dbReference type="Pfam" id="PF00172">
    <property type="entry name" value="Zn_clus"/>
    <property type="match status" value="1"/>
</dbReference>
<dbReference type="PANTHER" id="PTHR47540:SF6">
    <property type="entry name" value="ZN(II)2CYS6 TRANSCRIPTION FACTOR (EUROFUNG)"/>
    <property type="match status" value="1"/>
</dbReference>
<organism evidence="9 10">
    <name type="scientific">Podospora australis</name>
    <dbReference type="NCBI Taxonomy" id="1536484"/>
    <lineage>
        <taxon>Eukaryota</taxon>
        <taxon>Fungi</taxon>
        <taxon>Dikarya</taxon>
        <taxon>Ascomycota</taxon>
        <taxon>Pezizomycotina</taxon>
        <taxon>Sordariomycetes</taxon>
        <taxon>Sordariomycetidae</taxon>
        <taxon>Sordariales</taxon>
        <taxon>Podosporaceae</taxon>
        <taxon>Podospora</taxon>
    </lineage>
</organism>
<dbReference type="SUPFAM" id="SSF57701">
    <property type="entry name" value="Zn2/Cys6 DNA-binding domain"/>
    <property type="match status" value="1"/>
</dbReference>
<dbReference type="PROSITE" id="PS50048">
    <property type="entry name" value="ZN2_CY6_FUNGAL_2"/>
    <property type="match status" value="1"/>
</dbReference>
<proteinExistence type="predicted"/>
<sequence>MDIDSENQLAPKIKSTACQRCHAKKVRCSGEQPCSNCDKTAQECLYPSRNRRVRVNESYIKQLVAENKRLRTQITSAAIGTGKKDVDDHDEYSPVSNTPPLPPSTPNRPDSSHGLPLNDQQQPWFIDITLHHTPTPINEAADTAFATRIREVLSDPSEPPCMHLPHIDYAGDELINSKSLSETSYPWPKPSRARMVMNVALLHASRCYHIVRRSEVVAALERIIVDPNWRDPVMTCKLRALFALGELCSSRFVPPGQDFPGIGNFAQATKILNYLCERPTLDFIEIRLLLSLYSFTLNRIYASYTLSGSAIRMAVIMGLHLNIPAAQLSDPVLREHRNRVFWTAYMFDRRWATILGCPPAVQDEDVQVDLPSDIPGNADFAFAGFHVAHVKLSSIAMNTVRSVYAPKKNRQASTLFNQVQQRVKELKTWVEELPPCLHLDTAAPDPNPLYHNYDLLSLHLFLNHTIILATRPILLYGLRLSLQVNAASPSSKPIIPSSAKTLIDTCIHVARHSCRILAEAWINGAFPALYHDLTHCLFGALTVVAVSSLLPRDAAVPEETSSSNSVRTTTDKEWFEESLQLLSQLKDSGNFPAREYYRHAELIAAAVKRVEERQNPHRTEMEASVTAGTALAEPSLEELLLQPSETLEMMELPGTPGFDDLFGGENGLYWPEFGFSGV</sequence>
<keyword evidence="5" id="KW-0804">Transcription</keyword>
<evidence type="ECO:0000256" key="7">
    <source>
        <dbReference type="SAM" id="MobiDB-lite"/>
    </source>
</evidence>
<evidence type="ECO:0000313" key="9">
    <source>
        <dbReference type="EMBL" id="KAK4187649.1"/>
    </source>
</evidence>
<dbReference type="SMART" id="SM00066">
    <property type="entry name" value="GAL4"/>
    <property type="match status" value="1"/>
</dbReference>
<dbReference type="Gene3D" id="4.10.240.10">
    <property type="entry name" value="Zn(2)-C6 fungal-type DNA-binding domain"/>
    <property type="match status" value="1"/>
</dbReference>
<dbReference type="Proteomes" id="UP001302126">
    <property type="component" value="Unassembled WGS sequence"/>
</dbReference>
<evidence type="ECO:0000313" key="10">
    <source>
        <dbReference type="Proteomes" id="UP001302126"/>
    </source>
</evidence>
<dbReference type="SMART" id="SM00906">
    <property type="entry name" value="Fungal_trans"/>
    <property type="match status" value="1"/>
</dbReference>
<evidence type="ECO:0000259" key="8">
    <source>
        <dbReference type="PROSITE" id="PS50048"/>
    </source>
</evidence>